<name>A0A183T9G7_SCHSO</name>
<accession>A0A183T9G7</accession>
<dbReference type="WBParaSite" id="SSLN_0001361801-mRNA-1">
    <property type="protein sequence ID" value="SSLN_0001361801-mRNA-1"/>
    <property type="gene ID" value="SSLN_0001361801"/>
</dbReference>
<protein>
    <submittedName>
        <fullName evidence="1">Rubis-subs-bind domain-containing protein</fullName>
    </submittedName>
</protein>
<reference evidence="1" key="1">
    <citation type="submission" date="2016-06" db="UniProtKB">
        <authorList>
            <consortium name="WormBaseParasite"/>
        </authorList>
    </citation>
    <scope>IDENTIFICATION</scope>
</reference>
<evidence type="ECO:0000313" key="1">
    <source>
        <dbReference type="WBParaSite" id="SSLN_0001361801-mRNA-1"/>
    </source>
</evidence>
<dbReference type="AlphaFoldDB" id="A0A183T9G7"/>
<sequence>LAGLDGGLILGIVSVEFGQISEDVVRFRNSNDLDGRMPNLASEEPADSVTLKCRLAVRIHLLLEPADAHFEALLHTTQEAVSYQVQWLEDIPRLDEYEHHAKCLDS</sequence>
<proteinExistence type="predicted"/>
<organism evidence="1">
    <name type="scientific">Schistocephalus solidus</name>
    <name type="common">Tapeworm</name>
    <dbReference type="NCBI Taxonomy" id="70667"/>
    <lineage>
        <taxon>Eukaryota</taxon>
        <taxon>Metazoa</taxon>
        <taxon>Spiralia</taxon>
        <taxon>Lophotrochozoa</taxon>
        <taxon>Platyhelminthes</taxon>
        <taxon>Cestoda</taxon>
        <taxon>Eucestoda</taxon>
        <taxon>Diphyllobothriidea</taxon>
        <taxon>Diphyllobothriidae</taxon>
        <taxon>Schistocephalus</taxon>
    </lineage>
</organism>